<keyword evidence="4" id="KW-0132">Cell division</keyword>
<evidence type="ECO:0000256" key="6">
    <source>
        <dbReference type="ARBA" id="ARBA00023067"/>
    </source>
</evidence>
<dbReference type="EMBL" id="KB008113">
    <property type="protein sequence ID" value="ELR12500.1"/>
    <property type="molecule type" value="Genomic_DNA"/>
</dbReference>
<dbReference type="GO" id="GO:0007076">
    <property type="term" value="P:mitotic chromosome condensation"/>
    <property type="evidence" value="ECO:0007669"/>
    <property type="project" value="InterPro"/>
</dbReference>
<evidence type="ECO:0000256" key="1">
    <source>
        <dbReference type="ARBA" id="ARBA00004286"/>
    </source>
</evidence>
<evidence type="ECO:0000256" key="5">
    <source>
        <dbReference type="ARBA" id="ARBA00022776"/>
    </source>
</evidence>
<dbReference type="GO" id="GO:0000793">
    <property type="term" value="C:condensed chromosome"/>
    <property type="evidence" value="ECO:0007669"/>
    <property type="project" value="TreeGrafter"/>
</dbReference>
<comment type="similarity">
    <text evidence="2">Belongs to the CND3 (condensin subunit 3) family.</text>
</comment>
<dbReference type="InterPro" id="IPR016024">
    <property type="entry name" value="ARM-type_fold"/>
</dbReference>
<accession>L8GHD4</accession>
<evidence type="ECO:0000256" key="3">
    <source>
        <dbReference type="ARBA" id="ARBA00022454"/>
    </source>
</evidence>
<dbReference type="GO" id="GO:0000796">
    <property type="term" value="C:condensin complex"/>
    <property type="evidence" value="ECO:0007669"/>
    <property type="project" value="InterPro"/>
</dbReference>
<organism evidence="9 10">
    <name type="scientific">Acanthamoeba castellanii (strain ATCC 30010 / Neff)</name>
    <dbReference type="NCBI Taxonomy" id="1257118"/>
    <lineage>
        <taxon>Eukaryota</taxon>
        <taxon>Amoebozoa</taxon>
        <taxon>Discosea</taxon>
        <taxon>Longamoebia</taxon>
        <taxon>Centramoebida</taxon>
        <taxon>Acanthamoebidae</taxon>
        <taxon>Acanthamoeba</taxon>
    </lineage>
</organism>
<keyword evidence="7" id="KW-0131">Cell cycle</keyword>
<feature type="domain" description="Nuclear condensin complex subunit 3 C-terminal" evidence="8">
    <location>
        <begin position="196"/>
        <end position="386"/>
    </location>
</feature>
<evidence type="ECO:0000256" key="7">
    <source>
        <dbReference type="ARBA" id="ARBA00023306"/>
    </source>
</evidence>
<protein>
    <submittedName>
        <fullName evidence="9">HEAT repeat domain containing protein</fullName>
    </submittedName>
</protein>
<dbReference type="GO" id="GO:0051301">
    <property type="term" value="P:cell division"/>
    <property type="evidence" value="ECO:0007669"/>
    <property type="project" value="UniProtKB-KW"/>
</dbReference>
<keyword evidence="5" id="KW-0498">Mitosis</keyword>
<name>L8GHD4_ACACF</name>
<gene>
    <name evidence="9" type="ORF">ACA1_346900</name>
</gene>
<evidence type="ECO:0000256" key="2">
    <source>
        <dbReference type="ARBA" id="ARBA00006533"/>
    </source>
</evidence>
<dbReference type="PANTHER" id="PTHR14418:SF5">
    <property type="entry name" value="CONDENSIN COMPLEX SUBUNIT 3"/>
    <property type="match status" value="1"/>
</dbReference>
<evidence type="ECO:0000313" key="9">
    <source>
        <dbReference type="EMBL" id="ELR12500.1"/>
    </source>
</evidence>
<dbReference type="AlphaFoldDB" id="L8GHD4"/>
<keyword evidence="10" id="KW-1185">Reference proteome</keyword>
<dbReference type="InterPro" id="IPR027165">
    <property type="entry name" value="CND3"/>
</dbReference>
<evidence type="ECO:0000256" key="4">
    <source>
        <dbReference type="ARBA" id="ARBA00022618"/>
    </source>
</evidence>
<dbReference type="Gene3D" id="1.25.10.10">
    <property type="entry name" value="Leucine-rich Repeat Variant"/>
    <property type="match status" value="1"/>
</dbReference>
<dbReference type="InterPro" id="IPR011989">
    <property type="entry name" value="ARM-like"/>
</dbReference>
<dbReference type="Proteomes" id="UP000011083">
    <property type="component" value="Unassembled WGS sequence"/>
</dbReference>
<dbReference type="SUPFAM" id="SSF48371">
    <property type="entry name" value="ARM repeat"/>
    <property type="match status" value="1"/>
</dbReference>
<dbReference type="KEGG" id="acan:ACA1_346900"/>
<dbReference type="Pfam" id="PF12719">
    <property type="entry name" value="Cnd3"/>
    <property type="match status" value="1"/>
</dbReference>
<dbReference type="InterPro" id="IPR025977">
    <property type="entry name" value="Cnd3_C"/>
</dbReference>
<proteinExistence type="inferred from homology"/>
<dbReference type="VEuPathDB" id="AmoebaDB:ACA1_346900"/>
<keyword evidence="6" id="KW-0226">DNA condensation</keyword>
<sequence>MLKAFRKRIVTMLVSLKSREALGNGPGGTGRAGSVATFASSTSNLLVELLPFAPTDEEVAEVWERFASKDHHVLDVLLQILTLVRYPVRYPAAREGEGEPFSAAITVLLKVIFNSPSSLETIEQALHALKLQFSSELDGFLQCAEQHAGFTAQAIIKANPNFIRRALVFYGFVIAHLHDEAKLLALLGPNFPRVKTNTADNTVLTTLLVHGLQSPHTDIRGKAIELIGRLCLSSEKSSTRCLPLFERALSKDLEPLRVVALKIICDLCFFYPPLNDVELTFSYDQESEPSPMCFTVLVLELLSAPSKEMQLIATIAIARMLHHSRYAEPEKLLLALADKYVTPYSLSADSMSLEEHQQMMEIIYVFFQKYADRKEAHQPEVANTVVLLVIEALEGQVIPPAIYSLNPDDQLFAYADVELPPTAAFLGFKRKAKFLLSFLDSALVPTIVESIQYNVATSMQAEMSAEEAMTILGLEL</sequence>
<reference evidence="9 10" key="1">
    <citation type="journal article" date="2013" name="Genome Biol.">
        <title>Genome of Acanthamoeba castellanii highlights extensive lateral gene transfer and early evolution of tyrosine kinase signaling.</title>
        <authorList>
            <person name="Clarke M."/>
            <person name="Lohan A.J."/>
            <person name="Liu B."/>
            <person name="Lagkouvardos I."/>
            <person name="Roy S."/>
            <person name="Zafar N."/>
            <person name="Bertelli C."/>
            <person name="Schilde C."/>
            <person name="Kianianmomeni A."/>
            <person name="Burglin T.R."/>
            <person name="Frech C."/>
            <person name="Turcotte B."/>
            <person name="Kopec K.O."/>
            <person name="Synnott J.M."/>
            <person name="Choo C."/>
            <person name="Paponov I."/>
            <person name="Finkler A."/>
            <person name="Soon Heng Tan C."/>
            <person name="Hutchins A.P."/>
            <person name="Weinmeier T."/>
            <person name="Rattei T."/>
            <person name="Chu J.S."/>
            <person name="Gimenez G."/>
            <person name="Irimia M."/>
            <person name="Rigden D.J."/>
            <person name="Fitzpatrick D.A."/>
            <person name="Lorenzo-Morales J."/>
            <person name="Bateman A."/>
            <person name="Chiu C.H."/>
            <person name="Tang P."/>
            <person name="Hegemann P."/>
            <person name="Fromm H."/>
            <person name="Raoult D."/>
            <person name="Greub G."/>
            <person name="Miranda-Saavedra D."/>
            <person name="Chen N."/>
            <person name="Nash P."/>
            <person name="Ginger M.L."/>
            <person name="Horn M."/>
            <person name="Schaap P."/>
            <person name="Caler L."/>
            <person name="Loftus B."/>
        </authorList>
    </citation>
    <scope>NUCLEOTIDE SEQUENCE [LARGE SCALE GENOMIC DNA]</scope>
    <source>
        <strain evidence="9 10">Neff</strain>
    </source>
</reference>
<dbReference type="RefSeq" id="XP_004334513.1">
    <property type="nucleotide sequence ID" value="XM_004334465.1"/>
</dbReference>
<evidence type="ECO:0000313" key="10">
    <source>
        <dbReference type="Proteomes" id="UP000011083"/>
    </source>
</evidence>
<evidence type="ECO:0000259" key="8">
    <source>
        <dbReference type="Pfam" id="PF12719"/>
    </source>
</evidence>
<keyword evidence="3" id="KW-0158">Chromosome</keyword>
<dbReference type="GeneID" id="14912998"/>
<dbReference type="PANTHER" id="PTHR14418">
    <property type="entry name" value="CONDENSIN COMPLEX SUBUNIT 3-RELATED"/>
    <property type="match status" value="1"/>
</dbReference>
<comment type="subcellular location">
    <subcellularLocation>
        <location evidence="1">Chromosome</location>
    </subcellularLocation>
</comment>